<dbReference type="InterPro" id="IPR018483">
    <property type="entry name" value="Carb_kinase_FGGY_CS"/>
</dbReference>
<dbReference type="OrthoDB" id="6278781at2759"/>
<evidence type="ECO:0000313" key="14">
    <source>
        <dbReference type="Proteomes" id="UP000678499"/>
    </source>
</evidence>
<organism evidence="13">
    <name type="scientific">Notodromas monacha</name>
    <dbReference type="NCBI Taxonomy" id="399045"/>
    <lineage>
        <taxon>Eukaryota</taxon>
        <taxon>Metazoa</taxon>
        <taxon>Ecdysozoa</taxon>
        <taxon>Arthropoda</taxon>
        <taxon>Crustacea</taxon>
        <taxon>Oligostraca</taxon>
        <taxon>Ostracoda</taxon>
        <taxon>Podocopa</taxon>
        <taxon>Podocopida</taxon>
        <taxon>Cypridocopina</taxon>
        <taxon>Cypridoidea</taxon>
        <taxon>Cyprididae</taxon>
        <taxon>Notodromas</taxon>
    </lineage>
</organism>
<evidence type="ECO:0000256" key="6">
    <source>
        <dbReference type="ARBA" id="ARBA00022741"/>
    </source>
</evidence>
<keyword evidence="8" id="KW-0067">ATP-binding</keyword>
<feature type="domain" description="Carbohydrate kinase FGGY N-terminal" evidence="11">
    <location>
        <begin position="47"/>
        <end position="308"/>
    </location>
</feature>
<protein>
    <recommendedName>
        <fullName evidence="3">glycerol kinase</fullName>
        <ecNumber evidence="3">2.7.1.30</ecNumber>
    </recommendedName>
</protein>
<keyword evidence="14" id="KW-1185">Reference proteome</keyword>
<accession>A0A7R9BV45</accession>
<keyword evidence="5 9" id="KW-0808">Transferase</keyword>
<evidence type="ECO:0000256" key="8">
    <source>
        <dbReference type="ARBA" id="ARBA00022840"/>
    </source>
</evidence>
<evidence type="ECO:0000313" key="13">
    <source>
        <dbReference type="EMBL" id="CAD7280631.1"/>
    </source>
</evidence>
<evidence type="ECO:0000259" key="11">
    <source>
        <dbReference type="Pfam" id="PF00370"/>
    </source>
</evidence>
<dbReference type="PROSITE" id="PS00445">
    <property type="entry name" value="FGGY_KINASES_2"/>
    <property type="match status" value="1"/>
</dbReference>
<evidence type="ECO:0000256" key="7">
    <source>
        <dbReference type="ARBA" id="ARBA00022777"/>
    </source>
</evidence>
<dbReference type="PANTHER" id="PTHR10196:SF68">
    <property type="entry name" value="GLYCEROL KINASE 5-RELATED"/>
    <property type="match status" value="1"/>
</dbReference>
<dbReference type="InterPro" id="IPR037444">
    <property type="entry name" value="GK5"/>
</dbReference>
<keyword evidence="6" id="KW-0547">Nucleotide-binding</keyword>
<dbReference type="GO" id="GO:0005524">
    <property type="term" value="F:ATP binding"/>
    <property type="evidence" value="ECO:0007669"/>
    <property type="project" value="UniProtKB-KW"/>
</dbReference>
<reference evidence="13" key="1">
    <citation type="submission" date="2020-11" db="EMBL/GenBank/DDBJ databases">
        <authorList>
            <person name="Tran Van P."/>
        </authorList>
    </citation>
    <scope>NUCLEOTIDE SEQUENCE</scope>
</reference>
<evidence type="ECO:0000256" key="10">
    <source>
        <dbReference type="SAM" id="MobiDB-lite"/>
    </source>
</evidence>
<dbReference type="InterPro" id="IPR018484">
    <property type="entry name" value="FGGY_N"/>
</dbReference>
<dbReference type="CDD" id="cd07793">
    <property type="entry name" value="ASKHA_NBD_FGGY_GK5-like"/>
    <property type="match status" value="1"/>
</dbReference>
<dbReference type="AlphaFoldDB" id="A0A7R9BV45"/>
<feature type="region of interest" description="Disordered" evidence="10">
    <location>
        <begin position="1"/>
        <end position="38"/>
    </location>
</feature>
<evidence type="ECO:0000256" key="5">
    <source>
        <dbReference type="ARBA" id="ARBA00022679"/>
    </source>
</evidence>
<evidence type="ECO:0000256" key="1">
    <source>
        <dbReference type="ARBA" id="ARBA00005190"/>
    </source>
</evidence>
<dbReference type="GO" id="GO:0005739">
    <property type="term" value="C:mitochondrion"/>
    <property type="evidence" value="ECO:0007669"/>
    <property type="project" value="TreeGrafter"/>
</dbReference>
<proteinExistence type="inferred from homology"/>
<feature type="compositionally biased region" description="Low complexity" evidence="10">
    <location>
        <begin position="15"/>
        <end position="25"/>
    </location>
</feature>
<evidence type="ECO:0000256" key="3">
    <source>
        <dbReference type="ARBA" id="ARBA00012099"/>
    </source>
</evidence>
<dbReference type="GO" id="GO:0006641">
    <property type="term" value="P:triglyceride metabolic process"/>
    <property type="evidence" value="ECO:0007669"/>
    <property type="project" value="TreeGrafter"/>
</dbReference>
<dbReference type="Pfam" id="PF00370">
    <property type="entry name" value="FGGY_N"/>
    <property type="match status" value="1"/>
</dbReference>
<evidence type="ECO:0000256" key="2">
    <source>
        <dbReference type="ARBA" id="ARBA00009156"/>
    </source>
</evidence>
<evidence type="ECO:0000256" key="9">
    <source>
        <dbReference type="RuleBase" id="RU003733"/>
    </source>
</evidence>
<dbReference type="UniPathway" id="UPA00618">
    <property type="reaction ID" value="UER00672"/>
</dbReference>
<comment type="similarity">
    <text evidence="2 9">Belongs to the FGGY kinase family.</text>
</comment>
<gene>
    <name evidence="13" type="ORF">NMOB1V02_LOCUS8289</name>
</gene>
<dbReference type="GO" id="GO:0004370">
    <property type="term" value="F:glycerol kinase activity"/>
    <property type="evidence" value="ECO:0007669"/>
    <property type="project" value="UniProtKB-EC"/>
</dbReference>
<dbReference type="SUPFAM" id="SSF53067">
    <property type="entry name" value="Actin-like ATPase domain"/>
    <property type="match status" value="2"/>
</dbReference>
<keyword evidence="4" id="KW-0963">Cytoplasm</keyword>
<evidence type="ECO:0000256" key="4">
    <source>
        <dbReference type="ARBA" id="ARBA00022490"/>
    </source>
</evidence>
<feature type="region of interest" description="Disordered" evidence="10">
    <location>
        <begin position="585"/>
        <end position="621"/>
    </location>
</feature>
<dbReference type="PANTHER" id="PTHR10196">
    <property type="entry name" value="SUGAR KINASE"/>
    <property type="match status" value="1"/>
</dbReference>
<keyword evidence="7 9" id="KW-0418">Kinase</keyword>
<name>A0A7R9BV45_9CRUS</name>
<dbReference type="InterPro" id="IPR043129">
    <property type="entry name" value="ATPase_NBD"/>
</dbReference>
<dbReference type="GO" id="GO:0046167">
    <property type="term" value="P:glycerol-3-phosphate biosynthetic process"/>
    <property type="evidence" value="ECO:0007669"/>
    <property type="project" value="TreeGrafter"/>
</dbReference>
<evidence type="ECO:0000259" key="12">
    <source>
        <dbReference type="Pfam" id="PF02782"/>
    </source>
</evidence>
<dbReference type="EMBL" id="OA884317">
    <property type="protein sequence ID" value="CAD7280631.1"/>
    <property type="molecule type" value="Genomic_DNA"/>
</dbReference>
<dbReference type="Proteomes" id="UP000678499">
    <property type="component" value="Unassembled WGS sequence"/>
</dbReference>
<dbReference type="GO" id="GO:0019563">
    <property type="term" value="P:glycerol catabolic process"/>
    <property type="evidence" value="ECO:0007669"/>
    <property type="project" value="UniProtKB-UniPathway"/>
</dbReference>
<dbReference type="Gene3D" id="3.30.420.40">
    <property type="match status" value="2"/>
</dbReference>
<dbReference type="FunFam" id="3.30.420.40:FF:000102">
    <property type="entry name" value="Putative glycerol kinase 5"/>
    <property type="match status" value="1"/>
</dbReference>
<feature type="domain" description="Carbohydrate kinase FGGY C-terminal" evidence="12">
    <location>
        <begin position="319"/>
        <end position="513"/>
    </location>
</feature>
<dbReference type="InterPro" id="IPR018485">
    <property type="entry name" value="FGGY_C"/>
</dbReference>
<dbReference type="EC" id="2.7.1.30" evidence="3"/>
<dbReference type="Pfam" id="PF02782">
    <property type="entry name" value="FGGY_C"/>
    <property type="match status" value="1"/>
</dbReference>
<sequence>MRKMQLRESAMNPGSPTAAAAASTRADPRAVQKKPSLTEPNKFKRHVLALDVGTSSIRCFVVDDKGAIVGGAREPIRVLSPGPGLEEIDPDHVWQDSVRVVKMALADARLAPSDVRGLGISVQRGTFTTWDKKTGKVFHNFVTWRDLRAAQLADSANKSATLRAVKCGGTLLHFLTRMPKFIVASILRFRSNFTSVVLSYMLTNHVELRKAVAEKNVCFGTIESFLVYRLTGGKVHAMDYSCASATAMFDPFLLKWSDLVLQMLGVPKSIFPAVLPTAHRFGFTDESLFGAPIPICCLVGDQTASLFGSCSFSPGDVKLTLGTGGFISCNTGTLAYANLSGIYPLCAWKLGESEPVIYAAEGGNSDTGTVIQWAVRAGLVANPGDTERLAESAPVSTSERLFFVPAFNGLHAPGLRDSQAAAGFIGLLPYMTQAHMVRAVLDSVAYRSYQLCCAIHDDYEARRDRRRGRNRPIKVDGGVSQNGYIMQLLADLCGRKLICSMDYESAALGTAYIVGLQTKLWESEEDLKKFYRPGKVYLPNPSNRAQVQRNFRRWQDAVCRFGSWYSGIEREEMLRVPSVSTSFDIDTVSENNDGNQESPYRQLPVSSLRKQSSSGDSLASKGQQLKDFCKALKRGGERDF</sequence>
<comment type="pathway">
    <text evidence="1">Polyol metabolism; glycerol degradation via glycerol kinase pathway; sn-glycerol 3-phosphate from glycerol: step 1/1.</text>
</comment>
<dbReference type="EMBL" id="CAJPEX010002280">
    <property type="protein sequence ID" value="CAG0920783.1"/>
    <property type="molecule type" value="Genomic_DNA"/>
</dbReference>